<keyword evidence="2" id="KW-0472">Membrane</keyword>
<gene>
    <name evidence="3" type="ORF">CAUS1442_LOCUS10931</name>
</gene>
<evidence type="ECO:0000256" key="1">
    <source>
        <dbReference type="SAM" id="MobiDB-lite"/>
    </source>
</evidence>
<keyword evidence="2" id="KW-1133">Transmembrane helix</keyword>
<name>A0A7R9WZ78_9STRA</name>
<protein>
    <submittedName>
        <fullName evidence="3">Uncharacterized protein</fullName>
    </submittedName>
</protein>
<feature type="compositionally biased region" description="Polar residues" evidence="1">
    <location>
        <begin position="18"/>
        <end position="31"/>
    </location>
</feature>
<feature type="region of interest" description="Disordered" evidence="1">
    <location>
        <begin position="1"/>
        <end position="35"/>
    </location>
</feature>
<sequence>MMSNVRQRSKHPQPVDVTLNNPDNSTDNGTNDDAHADFLDETEQDELVRSLEAEALQQTKLFQSAYRYISAFAVLVSLSYPLLCADECSAAWVSCWLHATVSAVLHIVTMVGITKHEDIMLCCVSDASQQMNKTSTSWLYVPTIATVATALLLLVWYAGYFGSDKDHFHIGLTIGNGVTVLAGRMLQWDARTTIGSLKDLNAAKYHHKSL</sequence>
<proteinExistence type="predicted"/>
<dbReference type="AlphaFoldDB" id="A0A7R9WZ78"/>
<organism evidence="3">
    <name type="scientific">Craspedostauros australis</name>
    <dbReference type="NCBI Taxonomy" id="1486917"/>
    <lineage>
        <taxon>Eukaryota</taxon>
        <taxon>Sar</taxon>
        <taxon>Stramenopiles</taxon>
        <taxon>Ochrophyta</taxon>
        <taxon>Bacillariophyta</taxon>
        <taxon>Bacillariophyceae</taxon>
        <taxon>Bacillariophycidae</taxon>
        <taxon>Naviculales</taxon>
        <taxon>Naviculaceae</taxon>
        <taxon>Craspedostauros</taxon>
    </lineage>
</organism>
<evidence type="ECO:0000313" key="3">
    <source>
        <dbReference type="EMBL" id="CAD8338798.1"/>
    </source>
</evidence>
<keyword evidence="2" id="KW-0812">Transmembrane</keyword>
<evidence type="ECO:0000256" key="2">
    <source>
        <dbReference type="SAM" id="Phobius"/>
    </source>
</evidence>
<feature type="transmembrane region" description="Helical" evidence="2">
    <location>
        <begin position="138"/>
        <end position="161"/>
    </location>
</feature>
<reference evidence="3" key="1">
    <citation type="submission" date="2021-01" db="EMBL/GenBank/DDBJ databases">
        <authorList>
            <person name="Corre E."/>
            <person name="Pelletier E."/>
            <person name="Niang G."/>
            <person name="Scheremetjew M."/>
            <person name="Finn R."/>
            <person name="Kale V."/>
            <person name="Holt S."/>
            <person name="Cochrane G."/>
            <person name="Meng A."/>
            <person name="Brown T."/>
            <person name="Cohen L."/>
        </authorList>
    </citation>
    <scope>NUCLEOTIDE SEQUENCE</scope>
    <source>
        <strain evidence="3">CCMP3328</strain>
    </source>
</reference>
<accession>A0A7R9WZ78</accession>
<dbReference type="EMBL" id="HBEF01017638">
    <property type="protein sequence ID" value="CAD8338798.1"/>
    <property type="molecule type" value="Transcribed_RNA"/>
</dbReference>